<dbReference type="Pfam" id="PF01183">
    <property type="entry name" value="Glyco_hydro_25"/>
    <property type="match status" value="1"/>
</dbReference>
<evidence type="ECO:0000313" key="4">
    <source>
        <dbReference type="EMBL" id="UYG17524.1"/>
    </source>
</evidence>
<name>A0ABY6G4F6_9MICO</name>
<evidence type="ECO:0000256" key="2">
    <source>
        <dbReference type="ARBA" id="ARBA00022801"/>
    </source>
</evidence>
<comment type="similarity">
    <text evidence="1">Belongs to the glycosyl hydrolase 25 family.</text>
</comment>
<dbReference type="Gene3D" id="3.20.20.80">
    <property type="entry name" value="Glycosidases"/>
    <property type="match status" value="1"/>
</dbReference>
<dbReference type="InterPro" id="IPR018077">
    <property type="entry name" value="Glyco_hydro_fam25_subgr"/>
</dbReference>
<evidence type="ECO:0000313" key="5">
    <source>
        <dbReference type="Proteomes" id="UP001164305"/>
    </source>
</evidence>
<evidence type="ECO:0000256" key="1">
    <source>
        <dbReference type="ARBA" id="ARBA00010646"/>
    </source>
</evidence>
<dbReference type="PANTHER" id="PTHR34135">
    <property type="entry name" value="LYSOZYME"/>
    <property type="match status" value="1"/>
</dbReference>
<dbReference type="Proteomes" id="UP001164305">
    <property type="component" value="Chromosome"/>
</dbReference>
<proteinExistence type="inferred from homology"/>
<keyword evidence="5" id="KW-1185">Reference proteome</keyword>
<keyword evidence="3" id="KW-0326">Glycosidase</keyword>
<organism evidence="4 5">
    <name type="scientific">Brachybacterium huguangmaarense</name>
    <dbReference type="NCBI Taxonomy" id="1652028"/>
    <lineage>
        <taxon>Bacteria</taxon>
        <taxon>Bacillati</taxon>
        <taxon>Actinomycetota</taxon>
        <taxon>Actinomycetes</taxon>
        <taxon>Micrococcales</taxon>
        <taxon>Dermabacteraceae</taxon>
        <taxon>Brachybacterium</taxon>
    </lineage>
</organism>
<dbReference type="PANTHER" id="PTHR34135:SF2">
    <property type="entry name" value="LYSOZYME"/>
    <property type="match status" value="1"/>
</dbReference>
<dbReference type="SMART" id="SM00641">
    <property type="entry name" value="Glyco_25"/>
    <property type="match status" value="1"/>
</dbReference>
<dbReference type="RefSeq" id="WP_263594733.1">
    <property type="nucleotide sequence ID" value="NZ_CP107020.1"/>
</dbReference>
<dbReference type="EMBL" id="CP107020">
    <property type="protein sequence ID" value="UYG17524.1"/>
    <property type="molecule type" value="Genomic_DNA"/>
</dbReference>
<keyword evidence="2" id="KW-0378">Hydrolase</keyword>
<evidence type="ECO:0000256" key="3">
    <source>
        <dbReference type="ARBA" id="ARBA00023295"/>
    </source>
</evidence>
<dbReference type="SUPFAM" id="SSF51445">
    <property type="entry name" value="(Trans)glycosidases"/>
    <property type="match status" value="1"/>
</dbReference>
<dbReference type="PROSITE" id="PS51904">
    <property type="entry name" value="GLYCOSYL_HYDROL_F25_2"/>
    <property type="match status" value="1"/>
</dbReference>
<dbReference type="InterPro" id="IPR017853">
    <property type="entry name" value="GH"/>
</dbReference>
<sequence>MPRYTRQQVLRRRRIAALILAALVLIVFVSCTAGLVRLVSHGGEAEATAAAEPTVDTGTDALTIPRTTTDASALSQLPSGESLRDGEVLGIDVSAHQGDIDWTTVRSAGVSFAYIKATEGVGHTDDTFASNWTSSRTAGIARGAYHYFTLCSSGADQAKAFLAAVPPDEGSLPPAVDLELDGSCTQEPDSSAVKEEVDAFVTAVEKAWGRRVVVYSSWEWRNRYTLPEETERPQWHTRDSRRPETDWDIWQVRFDARVDGIDSKVDLDVMDVAGLQDAASIDA</sequence>
<reference evidence="4" key="1">
    <citation type="submission" date="2022-10" db="EMBL/GenBank/DDBJ databases">
        <title>Whole-Genome Sequencing of Brachybacterium huguangmaarense BRM-3, Isolated from Betula schmidtii.</title>
        <authorList>
            <person name="Haam D."/>
        </authorList>
    </citation>
    <scope>NUCLEOTIDE SEQUENCE</scope>
    <source>
        <strain evidence="4">BRM-3</strain>
    </source>
</reference>
<accession>A0ABY6G4F6</accession>
<dbReference type="PROSITE" id="PS51257">
    <property type="entry name" value="PROKAR_LIPOPROTEIN"/>
    <property type="match status" value="1"/>
</dbReference>
<protein>
    <submittedName>
        <fullName evidence="4">GH25 family lysozyme</fullName>
    </submittedName>
</protein>
<dbReference type="InterPro" id="IPR002053">
    <property type="entry name" value="Glyco_hydro_25"/>
</dbReference>
<gene>
    <name evidence="4" type="ORF">BRM3_03590</name>
</gene>